<evidence type="ECO:0000313" key="2">
    <source>
        <dbReference type="Proteomes" id="UP001249851"/>
    </source>
</evidence>
<reference evidence="1" key="2">
    <citation type="journal article" date="2023" name="Science">
        <title>Genomic signatures of disease resistance in endangered staghorn corals.</title>
        <authorList>
            <person name="Vollmer S.V."/>
            <person name="Selwyn J.D."/>
            <person name="Despard B.A."/>
            <person name="Roesel C.L."/>
        </authorList>
    </citation>
    <scope>NUCLEOTIDE SEQUENCE</scope>
    <source>
        <strain evidence="1">K2</strain>
    </source>
</reference>
<dbReference type="EMBL" id="JARQWQ010000064">
    <property type="protein sequence ID" value="KAK2555168.1"/>
    <property type="molecule type" value="Genomic_DNA"/>
</dbReference>
<gene>
    <name evidence="1" type="ORF">P5673_023144</name>
</gene>
<dbReference type="Proteomes" id="UP001249851">
    <property type="component" value="Unassembled WGS sequence"/>
</dbReference>
<proteinExistence type="predicted"/>
<keyword evidence="2" id="KW-1185">Reference proteome</keyword>
<accession>A0AAD9UZ05</accession>
<name>A0AAD9UZ05_ACRCE</name>
<feature type="non-terminal residue" evidence="1">
    <location>
        <position position="1"/>
    </location>
</feature>
<dbReference type="AlphaFoldDB" id="A0AAD9UZ05"/>
<protein>
    <submittedName>
        <fullName evidence="1">Uncharacterized protein</fullName>
    </submittedName>
</protein>
<organism evidence="1 2">
    <name type="scientific">Acropora cervicornis</name>
    <name type="common">Staghorn coral</name>
    <dbReference type="NCBI Taxonomy" id="6130"/>
    <lineage>
        <taxon>Eukaryota</taxon>
        <taxon>Metazoa</taxon>
        <taxon>Cnidaria</taxon>
        <taxon>Anthozoa</taxon>
        <taxon>Hexacorallia</taxon>
        <taxon>Scleractinia</taxon>
        <taxon>Astrocoeniina</taxon>
        <taxon>Acroporidae</taxon>
        <taxon>Acropora</taxon>
    </lineage>
</organism>
<comment type="caution">
    <text evidence="1">The sequence shown here is derived from an EMBL/GenBank/DDBJ whole genome shotgun (WGS) entry which is preliminary data.</text>
</comment>
<sequence>MLARKVVLPPEVSDILIKLLKSHEENATGDVQMLCKLFSEQSNPSKYTILLREPLDCFVAEVNNAIREGRVSPKIAWTLHVFNHSMKQMLIGVPSSQPWNTISGTTLQNVASYVSPLETQKDILCQ</sequence>
<reference evidence="1" key="1">
    <citation type="journal article" date="2023" name="G3 (Bethesda)">
        <title>Whole genome assembly and annotation of the endangered Caribbean coral Acropora cervicornis.</title>
        <authorList>
            <person name="Selwyn J.D."/>
            <person name="Vollmer S.V."/>
        </authorList>
    </citation>
    <scope>NUCLEOTIDE SEQUENCE</scope>
    <source>
        <strain evidence="1">K2</strain>
    </source>
</reference>
<evidence type="ECO:0000313" key="1">
    <source>
        <dbReference type="EMBL" id="KAK2555168.1"/>
    </source>
</evidence>